<feature type="signal peptide" evidence="2">
    <location>
        <begin position="1"/>
        <end position="26"/>
    </location>
</feature>
<dbReference type="EMBL" id="SLWK01000002">
    <property type="protein sequence ID" value="TCO09854.1"/>
    <property type="molecule type" value="Genomic_DNA"/>
</dbReference>
<feature type="compositionally biased region" description="Acidic residues" evidence="1">
    <location>
        <begin position="701"/>
        <end position="740"/>
    </location>
</feature>
<comment type="caution">
    <text evidence="3">The sequence shown here is derived from an EMBL/GenBank/DDBJ whole genome shotgun (WGS) entry which is preliminary data.</text>
</comment>
<gene>
    <name evidence="3" type="ORF">EV194_102283</name>
</gene>
<keyword evidence="4" id="KW-1185">Reference proteome</keyword>
<dbReference type="Gene3D" id="2.60.40.740">
    <property type="match status" value="3"/>
</dbReference>
<accession>A0A4R2GLH9</accession>
<evidence type="ECO:0000313" key="4">
    <source>
        <dbReference type="Proteomes" id="UP000295221"/>
    </source>
</evidence>
<evidence type="ECO:0000256" key="1">
    <source>
        <dbReference type="SAM" id="MobiDB-lite"/>
    </source>
</evidence>
<feature type="chain" id="PRO_5020273391" evidence="2">
    <location>
        <begin position="27"/>
        <end position="961"/>
    </location>
</feature>
<dbReference type="OrthoDB" id="7794186at2"/>
<dbReference type="AlphaFoldDB" id="A0A4R2GLH9"/>
<proteinExistence type="predicted"/>
<sequence length="961" mass="103601">MKRMNYWIPRFCAFLTVILLSTVLQATNKKDKCVECFSTEIISIEKVDDCITISLEISADKTCRFALSHFVVAIPCGSVTEAWNSGGWKMEYIITDPTTGVRGLKVDDIKGFGERRKPGSFTLTYTVCGDSECLETILKGFEVSYKAAWCVYYEELIPDVDDQADELTAQMSATHVSCFGASDGSVAVEVAGGELPYIYLWENGAETAVLENVPAGQYSVVITDAAGSSIELSKEVTQPSIINVAASYQPATCTQPDGHINLTVTGGTGDFQYEWSHGEETANVYGLAVGSYSVKVTDEAGCSVSRTYYVNSQSPIQISGVTNRPACHETNGGTIDINITGGTEPYSFKWSNGATTQNLTGLRTGSYHVTVTDAEGCTQMRSFSITREVFFASVQVIHADCQGEGGAAILTPNNGTAPYTANWSTGDTGLEVENLPAGQHSVLITDANGCQISQQVNIQADNAIQLNVTVSSQSCDANGSVLVDLSASGGEAPYQFYLDGELTDTQFSIDADGNYLISVADQKGCTASESITVNLSQHSLSLNVEISQPDCFNPQTGVANLQISGGTEPYAIYWNDVEESVYEKNLPSGNYEIQVIDALGCKAFSSFIINEITLPTVNILPADDPECESINNLVYAEIINADDFEWMIDSESSGWMITNYNATTLHYSAGTGSAVISLMATSPDGCEAMDFIEVVCTADDNGNDDDTGTPGDGDDSDSDDGDLDDGGNPDDGDDDTGEQPDDGCMKGCIWLDKVVVTSSFKNCTKYELTFVTDGSCRYDLSHLVIDLDGHSAYKVSNSRNWKQEINRTDPKSGLTGIKIDEIKGFGKTAGDSFTVSFKLCDAGDFNSGSFLVAFKAGNCLEIVELSSEVNSVNAGSLQMFSYPNPSADDTWFEFESNVDTRGKLIIYNQAGVPVETLFDGKMRKGVVYRTKFSGKGNDKILFYQMVTGHDKKDGKLLRIGQ</sequence>
<reference evidence="3 4" key="1">
    <citation type="submission" date="2019-03" db="EMBL/GenBank/DDBJ databases">
        <title>Genomic Encyclopedia of Type Strains, Phase IV (KMG-IV): sequencing the most valuable type-strain genomes for metagenomic binning, comparative biology and taxonomic classification.</title>
        <authorList>
            <person name="Goeker M."/>
        </authorList>
    </citation>
    <scope>NUCLEOTIDE SEQUENCE [LARGE SCALE GENOMIC DNA]</scope>
    <source>
        <strain evidence="3 4">DSM 24179</strain>
    </source>
</reference>
<keyword evidence="2" id="KW-0732">Signal</keyword>
<dbReference type="InterPro" id="IPR025667">
    <property type="entry name" value="SprB_repeat"/>
</dbReference>
<dbReference type="RefSeq" id="WP_132432686.1">
    <property type="nucleotide sequence ID" value="NZ_SLWK01000002.1"/>
</dbReference>
<evidence type="ECO:0000256" key="2">
    <source>
        <dbReference type="SAM" id="SignalP"/>
    </source>
</evidence>
<dbReference type="Proteomes" id="UP000295221">
    <property type="component" value="Unassembled WGS sequence"/>
</dbReference>
<organism evidence="3 4">
    <name type="scientific">Natronoflexus pectinivorans</name>
    <dbReference type="NCBI Taxonomy" id="682526"/>
    <lineage>
        <taxon>Bacteria</taxon>
        <taxon>Pseudomonadati</taxon>
        <taxon>Bacteroidota</taxon>
        <taxon>Bacteroidia</taxon>
        <taxon>Marinilabiliales</taxon>
        <taxon>Marinilabiliaceae</taxon>
        <taxon>Natronoflexus</taxon>
    </lineage>
</organism>
<feature type="region of interest" description="Disordered" evidence="1">
    <location>
        <begin position="700"/>
        <end position="740"/>
    </location>
</feature>
<evidence type="ECO:0000313" key="3">
    <source>
        <dbReference type="EMBL" id="TCO09854.1"/>
    </source>
</evidence>
<dbReference type="Pfam" id="PF13573">
    <property type="entry name" value="SprB"/>
    <property type="match status" value="3"/>
</dbReference>
<name>A0A4R2GLH9_9BACT</name>
<protein>
    <submittedName>
        <fullName evidence="3">SprB-like repeat protein</fullName>
    </submittedName>
</protein>